<dbReference type="EMBL" id="JARVKF010000028">
    <property type="protein sequence ID" value="KAK9424908.1"/>
    <property type="molecule type" value="Genomic_DNA"/>
</dbReference>
<reference evidence="1 2" key="1">
    <citation type="journal article" date="2024" name="J. Plant Pathol.">
        <title>Sequence and assembly of the genome of Seiridium unicorne, isolate CBS 538.82, causal agent of cypress canker disease.</title>
        <authorList>
            <person name="Scali E."/>
            <person name="Rocca G.D."/>
            <person name="Danti R."/>
            <person name="Garbelotto M."/>
            <person name="Barberini S."/>
            <person name="Baroncelli R."/>
            <person name="Emiliani G."/>
        </authorList>
    </citation>
    <scope>NUCLEOTIDE SEQUENCE [LARGE SCALE GENOMIC DNA]</scope>
    <source>
        <strain evidence="1 2">BM-138-508</strain>
    </source>
</reference>
<evidence type="ECO:0000313" key="2">
    <source>
        <dbReference type="Proteomes" id="UP001408356"/>
    </source>
</evidence>
<evidence type="ECO:0000313" key="1">
    <source>
        <dbReference type="EMBL" id="KAK9424908.1"/>
    </source>
</evidence>
<protein>
    <submittedName>
        <fullName evidence="1">Uncharacterized protein</fullName>
    </submittedName>
</protein>
<dbReference type="Proteomes" id="UP001408356">
    <property type="component" value="Unassembled WGS sequence"/>
</dbReference>
<accession>A0ABR2VDD4</accession>
<sequence>MDNRLSADQLAAVAGAIGAWWDLVVRAVQEAAENGLLDESTDESMDSDDGEQLTTLRLTGQTSDNQGSTYTYRDLQEAESVYIRRHCLTSSRSDDPWSPISVGMVDRQFRLERIQAQLKNICTILRGGHH</sequence>
<organism evidence="1 2">
    <name type="scientific">Seiridium unicorne</name>
    <dbReference type="NCBI Taxonomy" id="138068"/>
    <lineage>
        <taxon>Eukaryota</taxon>
        <taxon>Fungi</taxon>
        <taxon>Dikarya</taxon>
        <taxon>Ascomycota</taxon>
        <taxon>Pezizomycotina</taxon>
        <taxon>Sordariomycetes</taxon>
        <taxon>Xylariomycetidae</taxon>
        <taxon>Amphisphaeriales</taxon>
        <taxon>Sporocadaceae</taxon>
        <taxon>Seiridium</taxon>
    </lineage>
</organism>
<name>A0ABR2VDD4_9PEZI</name>
<proteinExistence type="predicted"/>
<comment type="caution">
    <text evidence="1">The sequence shown here is derived from an EMBL/GenBank/DDBJ whole genome shotgun (WGS) entry which is preliminary data.</text>
</comment>
<keyword evidence="2" id="KW-1185">Reference proteome</keyword>
<gene>
    <name evidence="1" type="ORF">SUNI508_13361</name>
</gene>